<gene>
    <name evidence="2" type="ORF">BaRGS_00020295</name>
</gene>
<keyword evidence="1" id="KW-0732">Signal</keyword>
<reference evidence="2 3" key="1">
    <citation type="journal article" date="2023" name="Sci. Data">
        <title>Genome assembly of the Korean intertidal mud-creeper Batillaria attramentaria.</title>
        <authorList>
            <person name="Patra A.K."/>
            <person name="Ho P.T."/>
            <person name="Jun S."/>
            <person name="Lee S.J."/>
            <person name="Kim Y."/>
            <person name="Won Y.J."/>
        </authorList>
    </citation>
    <scope>NUCLEOTIDE SEQUENCE [LARGE SCALE GENOMIC DNA]</scope>
    <source>
        <strain evidence="2">Wonlab-2016</strain>
    </source>
</reference>
<evidence type="ECO:0000313" key="3">
    <source>
        <dbReference type="Proteomes" id="UP001519460"/>
    </source>
</evidence>
<accession>A0ABD0KNA5</accession>
<evidence type="ECO:0000256" key="1">
    <source>
        <dbReference type="SAM" id="SignalP"/>
    </source>
</evidence>
<feature type="chain" id="PRO_5044826812" evidence="1">
    <location>
        <begin position="27"/>
        <end position="170"/>
    </location>
</feature>
<dbReference type="Proteomes" id="UP001519460">
    <property type="component" value="Unassembled WGS sequence"/>
</dbReference>
<name>A0ABD0KNA5_9CAEN</name>
<feature type="signal peptide" evidence="1">
    <location>
        <begin position="1"/>
        <end position="26"/>
    </location>
</feature>
<dbReference type="AlphaFoldDB" id="A0ABD0KNA5"/>
<organism evidence="2 3">
    <name type="scientific">Batillaria attramentaria</name>
    <dbReference type="NCBI Taxonomy" id="370345"/>
    <lineage>
        <taxon>Eukaryota</taxon>
        <taxon>Metazoa</taxon>
        <taxon>Spiralia</taxon>
        <taxon>Lophotrochozoa</taxon>
        <taxon>Mollusca</taxon>
        <taxon>Gastropoda</taxon>
        <taxon>Caenogastropoda</taxon>
        <taxon>Sorbeoconcha</taxon>
        <taxon>Cerithioidea</taxon>
        <taxon>Batillariidae</taxon>
        <taxon>Batillaria</taxon>
    </lineage>
</organism>
<comment type="caution">
    <text evidence="2">The sequence shown here is derived from an EMBL/GenBank/DDBJ whole genome shotgun (WGS) entry which is preliminary data.</text>
</comment>
<proteinExistence type="predicted"/>
<protein>
    <submittedName>
        <fullName evidence="2">Uncharacterized protein</fullName>
    </submittedName>
</protein>
<sequence>MAVDSKCLDMLSLAILALVYLPGGTALLFSEVQCPNPAQHCTQEMFNRVMENQGCLGCQTGCQSGFIMTANPRYYVDTDDPSGHYLYHNIAIASNVNVSEPQWLCLKGDACHSGYFPSSMGDMQSCSWCGDGCSKCTSFNNCERCFAGFSRNAHTLPGGQSVVTCSHSDG</sequence>
<evidence type="ECO:0000313" key="2">
    <source>
        <dbReference type="EMBL" id="KAK7488510.1"/>
    </source>
</evidence>
<keyword evidence="3" id="KW-1185">Reference proteome</keyword>
<dbReference type="EMBL" id="JACVVK020000150">
    <property type="protein sequence ID" value="KAK7488510.1"/>
    <property type="molecule type" value="Genomic_DNA"/>
</dbReference>
<dbReference type="Gene3D" id="2.10.220.10">
    <property type="entry name" value="Hormone Receptor, Insulin-like Growth Factor Receptor 1, Chain A, domain 2"/>
    <property type="match status" value="1"/>
</dbReference>